<sequence>MDASADRRSPRIALGGIIHETHSFAETPTTLADFAAQSLHEGADMLTAMAETRSAIGGMIQGAQERGWTLLPTAYGAAMPGGIVTAHAYQTLLERLLARLEAALPVDGVLLALHGAMVTEISLDTESHTLEAVRGVVGPDVPIVVVLDMHGNIGRPTVELADVLIAFNTNPHVDPHARGLESAAVMAQLLQGEIRPAAALVQPPLLLAPQATGTDDLPLRAVHARAAEMRAEPSVISICVMGGFAYADTPDTGPSLIVTTDDNPALARRYAQELADILLAHRDAALPRFLPPEEAVAQALASPGGPYILVDSADNIGGGTPGDGTDALRAMLAHDVQEGTIVLADPEAVAACWEAGEGAQVSLSVGGKVDRWHGQPVAVQGEVRRLSPGTFTCELPDNHFASFFGNVIQMGRTVWLRVGGVNIILTERKIPPFDLAQLRGVGVIPEQQKMIVVKSAVAYRAAYLPIAAGVIEMDTSGLCTANLSRFPYRHLRRPLPS</sequence>
<gene>
    <name evidence="3" type="ORF">FKZ61_17760</name>
</gene>
<dbReference type="EMBL" id="VIGC01000026">
    <property type="protein sequence ID" value="TQE94225.1"/>
    <property type="molecule type" value="Genomic_DNA"/>
</dbReference>
<dbReference type="InterPro" id="IPR015995">
    <property type="entry name" value="MlrC_N"/>
</dbReference>
<feature type="domain" description="Microcystin LR degradation protein MlrC C-terminal" evidence="1">
    <location>
        <begin position="309"/>
        <end position="490"/>
    </location>
</feature>
<dbReference type="OrthoDB" id="9815420at2"/>
<dbReference type="RefSeq" id="WP_141611503.1">
    <property type="nucleotide sequence ID" value="NZ_VIGC02000026.1"/>
</dbReference>
<protein>
    <submittedName>
        <fullName evidence="3">M81 family metallopeptidase</fullName>
    </submittedName>
</protein>
<dbReference type="InterPro" id="IPR010799">
    <property type="entry name" value="MlrC_C"/>
</dbReference>
<comment type="caution">
    <text evidence="3">The sequence shown here is derived from an EMBL/GenBank/DDBJ whole genome shotgun (WGS) entry which is preliminary data.</text>
</comment>
<dbReference type="Pfam" id="PF07171">
    <property type="entry name" value="MlrC_C"/>
    <property type="match status" value="1"/>
</dbReference>
<evidence type="ECO:0000259" key="2">
    <source>
        <dbReference type="Pfam" id="PF07364"/>
    </source>
</evidence>
<evidence type="ECO:0000313" key="4">
    <source>
        <dbReference type="Proteomes" id="UP000317371"/>
    </source>
</evidence>
<feature type="domain" description="Microcystin LR degradation protein MlrC N-terminal" evidence="2">
    <location>
        <begin position="11"/>
        <end position="300"/>
    </location>
</feature>
<dbReference type="Proteomes" id="UP000317371">
    <property type="component" value="Unassembled WGS sequence"/>
</dbReference>
<proteinExistence type="predicted"/>
<accession>A0A540VBT4</accession>
<dbReference type="AlphaFoldDB" id="A0A540VBT4"/>
<evidence type="ECO:0000259" key="1">
    <source>
        <dbReference type="Pfam" id="PF07171"/>
    </source>
</evidence>
<name>A0A540VBT4_9CHLR</name>
<reference evidence="3 4" key="1">
    <citation type="submission" date="2019-06" db="EMBL/GenBank/DDBJ databases">
        <title>Genome sequence of Litorilinea aerophila BAA-2444.</title>
        <authorList>
            <person name="Maclea K.S."/>
            <person name="Maurais E.G."/>
            <person name="Iannazzi L.C."/>
        </authorList>
    </citation>
    <scope>NUCLEOTIDE SEQUENCE [LARGE SCALE GENOMIC DNA]</scope>
    <source>
        <strain evidence="3 4">ATCC BAA-2444</strain>
    </source>
</reference>
<evidence type="ECO:0000313" key="3">
    <source>
        <dbReference type="EMBL" id="TQE94225.1"/>
    </source>
</evidence>
<dbReference type="PIRSF" id="PIRSF012702">
    <property type="entry name" value="UCP012702"/>
    <property type="match status" value="1"/>
</dbReference>
<dbReference type="InterPro" id="IPR009197">
    <property type="entry name" value="MlrC"/>
</dbReference>
<dbReference type="Pfam" id="PF07364">
    <property type="entry name" value="DUF1485"/>
    <property type="match status" value="1"/>
</dbReference>
<keyword evidence="4" id="KW-1185">Reference proteome</keyword>
<dbReference type="InParanoid" id="A0A540VBT4"/>
<organism evidence="3 4">
    <name type="scientific">Litorilinea aerophila</name>
    <dbReference type="NCBI Taxonomy" id="1204385"/>
    <lineage>
        <taxon>Bacteria</taxon>
        <taxon>Bacillati</taxon>
        <taxon>Chloroflexota</taxon>
        <taxon>Caldilineae</taxon>
        <taxon>Caldilineales</taxon>
        <taxon>Caldilineaceae</taxon>
        <taxon>Litorilinea</taxon>
    </lineage>
</organism>